<evidence type="ECO:0000256" key="2">
    <source>
        <dbReference type="SAM" id="MobiDB-lite"/>
    </source>
</evidence>
<keyword evidence="1" id="KW-0175">Coiled coil</keyword>
<protein>
    <submittedName>
        <fullName evidence="4">DNA ligase 1-like</fullName>
    </submittedName>
</protein>
<proteinExistence type="predicted"/>
<accession>A0A1U7XF25</accession>
<gene>
    <name evidence="4" type="primary">LOC104233365</name>
</gene>
<feature type="compositionally biased region" description="Basic and acidic residues" evidence="2">
    <location>
        <begin position="16"/>
        <end position="34"/>
    </location>
</feature>
<feature type="coiled-coil region" evidence="1">
    <location>
        <begin position="498"/>
        <end position="525"/>
    </location>
</feature>
<sequence>MARKIVTRGEQIEKINKQFKAGREEESRKSEDTLKSATEGEESGSSKTEQLLQNLENKFVLVGFTAGVETTESREVGGNNEKGKEKESKGARSVVRGKGKRVVDSSPTIVSLTNETGAIVVLGEESAGIEERNPSRPTKKVNESYNPKKKGSSKAKTPGTARTNKKRKAAPSVPFVTVEISPTKGRATRSQKRQNEEKLEKTLEESRRKAVAKGKKKMSEPIEAADVGETDLVLQDEEETDKVEVLTPKPKKAKTSTKKSISESKFAVKSRKVKLVDEEEWSGEEEEDDSDDEKDKMTKFGKRTILKGRLLRDLEEQRMVLLLEKLELQGWKDIAFQMDGRLARNEVVEFMENSEVKNGRVTIMVKEVQVSFDVKELGEILGVPTEGYNKEEIEPKTVYKSEMKPSYKVLFEFVNKYVMPRVLNDTKTHTITYGFILTTVLAHFKVPMKKWEVGTSKDHFEANTLLACDYEIHATTKEPGSSKKVPMNSKVRVLVQESRAKDAEIERLKKRLAKVETKRDALRTELAREKE</sequence>
<feature type="compositionally biased region" description="Basic and acidic residues" evidence="2">
    <location>
        <begin position="193"/>
        <end position="208"/>
    </location>
</feature>
<feature type="region of interest" description="Disordered" evidence="2">
    <location>
        <begin position="277"/>
        <end position="296"/>
    </location>
</feature>
<reference evidence="3" key="1">
    <citation type="journal article" date="2013" name="Genome Biol.">
        <title>Reference genomes and transcriptomes of Nicotiana sylvestris and Nicotiana tomentosiformis.</title>
        <authorList>
            <person name="Sierro N."/>
            <person name="Battey J.N."/>
            <person name="Ouadi S."/>
            <person name="Bovet L."/>
            <person name="Goepfert S."/>
            <person name="Bakaher N."/>
            <person name="Peitsch M.C."/>
            <person name="Ivanov N.V."/>
        </authorList>
    </citation>
    <scope>NUCLEOTIDE SEQUENCE [LARGE SCALE GENOMIC DNA]</scope>
</reference>
<feature type="region of interest" description="Disordered" evidence="2">
    <location>
        <begin position="123"/>
        <end position="221"/>
    </location>
</feature>
<reference evidence="4" key="2">
    <citation type="submission" date="2025-08" db="UniProtKB">
        <authorList>
            <consortium name="RefSeq"/>
        </authorList>
    </citation>
    <scope>IDENTIFICATION</scope>
    <source>
        <tissue evidence="4">Leaf</tissue>
    </source>
</reference>
<feature type="region of interest" description="Disordered" evidence="2">
    <location>
        <begin position="239"/>
        <end position="258"/>
    </location>
</feature>
<feature type="region of interest" description="Disordered" evidence="2">
    <location>
        <begin position="68"/>
        <end position="108"/>
    </location>
</feature>
<feature type="region of interest" description="Disordered" evidence="2">
    <location>
        <begin position="16"/>
        <end position="51"/>
    </location>
</feature>
<evidence type="ECO:0000256" key="1">
    <source>
        <dbReference type="SAM" id="Coils"/>
    </source>
</evidence>
<dbReference type="RefSeq" id="XP_009785055.1">
    <property type="nucleotide sequence ID" value="XM_009786753.1"/>
</dbReference>
<name>A0A1U7XF25_NICSY</name>
<dbReference type="Proteomes" id="UP000189701">
    <property type="component" value="Unplaced"/>
</dbReference>
<feature type="compositionally biased region" description="Basic and acidic residues" evidence="2">
    <location>
        <begin position="71"/>
        <end position="90"/>
    </location>
</feature>
<dbReference type="AlphaFoldDB" id="A0A1U7XF25"/>
<organism evidence="3 4">
    <name type="scientific">Nicotiana sylvestris</name>
    <name type="common">Wood tobacco</name>
    <name type="synonym">South American tobacco</name>
    <dbReference type="NCBI Taxonomy" id="4096"/>
    <lineage>
        <taxon>Eukaryota</taxon>
        <taxon>Viridiplantae</taxon>
        <taxon>Streptophyta</taxon>
        <taxon>Embryophyta</taxon>
        <taxon>Tracheophyta</taxon>
        <taxon>Spermatophyta</taxon>
        <taxon>Magnoliopsida</taxon>
        <taxon>eudicotyledons</taxon>
        <taxon>Gunneridae</taxon>
        <taxon>Pentapetalae</taxon>
        <taxon>asterids</taxon>
        <taxon>lamiids</taxon>
        <taxon>Solanales</taxon>
        <taxon>Solanaceae</taxon>
        <taxon>Nicotianoideae</taxon>
        <taxon>Nicotianeae</taxon>
        <taxon>Nicotiana</taxon>
    </lineage>
</organism>
<evidence type="ECO:0000313" key="4">
    <source>
        <dbReference type="RefSeq" id="XP_009785055.1"/>
    </source>
</evidence>
<keyword evidence="3" id="KW-1185">Reference proteome</keyword>
<evidence type="ECO:0000313" key="3">
    <source>
        <dbReference type="Proteomes" id="UP000189701"/>
    </source>
</evidence>
<feature type="compositionally biased region" description="Acidic residues" evidence="2">
    <location>
        <begin position="277"/>
        <end position="292"/>
    </location>
</feature>